<sequence length="375" mass="41685">MAEESGQDKTEDPTGKRVTDSRKKGQVPRSKELNTFVTLMVSSALFFYVGHGMWQGLLEVMKRPLRVSREQIFDPVTLTTYLKTAFADGVWIILPFLAVLAVFDLVAATLLGGWNFTSEGFAFNFAKMNPLAGIKKIFGVQGVVELVKAVLKTVLVALVAWNLFKWNFDEFMALSRLPIDQSVQQAGEMISVSLLILSATFVLLVMLDAPYQLWNYQRQLKMTKQEVRDESKEQEGSPEVKGRQRRLQMEAAQRRMMDAVPSADVIVTNPTHFAVALKYDQSGNGAPVLVAKGVDLIAAQIRQLAIGAKVPLVAAPSLARALYYSTDLNREIPRGLFLAVAQVLAYVYQLRASTQYGWIKPVPPGDVPVPDDFKQ</sequence>
<keyword evidence="8 13" id="KW-0653">Protein transport</keyword>
<accession>A0A177PCP1</accession>
<comment type="similarity">
    <text evidence="2 13">Belongs to the type III secretion exporter family.</text>
</comment>
<dbReference type="InterPro" id="IPR006136">
    <property type="entry name" value="FlhB"/>
</dbReference>
<evidence type="ECO:0000256" key="3">
    <source>
        <dbReference type="ARBA" id="ARBA00021622"/>
    </source>
</evidence>
<evidence type="ECO:0000256" key="1">
    <source>
        <dbReference type="ARBA" id="ARBA00004651"/>
    </source>
</evidence>
<dbReference type="GO" id="GO:0005886">
    <property type="term" value="C:plasma membrane"/>
    <property type="evidence" value="ECO:0007669"/>
    <property type="project" value="UniProtKB-SubCell"/>
</dbReference>
<dbReference type="KEGG" id="mko:MKLM6_0549"/>
<reference evidence="15 18" key="2">
    <citation type="submission" date="2016-03" db="EMBL/GenBank/DDBJ databases">
        <authorList>
            <person name="Ploux O."/>
        </authorList>
    </citation>
    <scope>NUCLEOTIDE SEQUENCE [LARGE SCALE GENOMIC DNA]</scope>
    <source>
        <strain evidence="15 18">R-45378</strain>
    </source>
</reference>
<protein>
    <recommendedName>
        <fullName evidence="3 13">Flagellar biosynthetic protein FlhB</fullName>
    </recommendedName>
</protein>
<feature type="transmembrane region" description="Helical" evidence="13">
    <location>
        <begin position="137"/>
        <end position="164"/>
    </location>
</feature>
<keyword evidence="15" id="KW-0282">Flagellum</keyword>
<name>A0A177PCP1_9GAMM</name>
<comment type="caution">
    <text evidence="15">The sequence shown here is derived from an EMBL/GenBank/DDBJ whole genome shotgun (WGS) entry which is preliminary data.</text>
</comment>
<dbReference type="Gene3D" id="6.10.250.2080">
    <property type="match status" value="1"/>
</dbReference>
<keyword evidence="15" id="KW-0969">Cilium</keyword>
<evidence type="ECO:0000256" key="7">
    <source>
        <dbReference type="ARBA" id="ARBA00022795"/>
    </source>
</evidence>
<dbReference type="OrthoDB" id="9807950at2"/>
<dbReference type="InterPro" id="IPR029025">
    <property type="entry name" value="T3SS_substrate_exporter_C"/>
</dbReference>
<keyword evidence="10 13" id="KW-0472">Membrane</keyword>
<dbReference type="RefSeq" id="WP_064025856.1">
    <property type="nucleotide sequence ID" value="NZ_CP023669.1"/>
</dbReference>
<dbReference type="Proteomes" id="UP000077734">
    <property type="component" value="Unassembled WGS sequence"/>
</dbReference>
<feature type="transmembrane region" description="Helical" evidence="13">
    <location>
        <begin position="90"/>
        <end position="116"/>
    </location>
</feature>
<dbReference type="Proteomes" id="UP000077857">
    <property type="component" value="Unassembled WGS sequence"/>
</dbReference>
<evidence type="ECO:0000256" key="4">
    <source>
        <dbReference type="ARBA" id="ARBA00022448"/>
    </source>
</evidence>
<dbReference type="AlphaFoldDB" id="A0A177PCP1"/>
<keyword evidence="17" id="KW-1185">Reference proteome</keyword>
<dbReference type="PANTHER" id="PTHR30531:SF12">
    <property type="entry name" value="FLAGELLAR BIOSYNTHETIC PROTEIN FLHB"/>
    <property type="match status" value="1"/>
</dbReference>
<evidence type="ECO:0000313" key="17">
    <source>
        <dbReference type="Proteomes" id="UP000077734"/>
    </source>
</evidence>
<evidence type="ECO:0000256" key="5">
    <source>
        <dbReference type="ARBA" id="ARBA00022475"/>
    </source>
</evidence>
<dbReference type="PANTHER" id="PTHR30531">
    <property type="entry name" value="FLAGELLAR BIOSYNTHETIC PROTEIN FLHB"/>
    <property type="match status" value="1"/>
</dbReference>
<evidence type="ECO:0000313" key="18">
    <source>
        <dbReference type="Proteomes" id="UP000077857"/>
    </source>
</evidence>
<feature type="transmembrane region" description="Helical" evidence="13">
    <location>
        <begin position="190"/>
        <end position="214"/>
    </location>
</feature>
<evidence type="ECO:0000256" key="11">
    <source>
        <dbReference type="ARBA" id="ARBA00023225"/>
    </source>
</evidence>
<feature type="region of interest" description="Disordered" evidence="14">
    <location>
        <begin position="1"/>
        <end position="27"/>
    </location>
</feature>
<dbReference type="EMBL" id="LUUL01000060">
    <property type="protein sequence ID" value="OAI28045.1"/>
    <property type="molecule type" value="Genomic_DNA"/>
</dbReference>
<dbReference type="SUPFAM" id="SSF160544">
    <property type="entry name" value="EscU C-terminal domain-like"/>
    <property type="match status" value="1"/>
</dbReference>
<keyword evidence="15" id="KW-0966">Cell projection</keyword>
<keyword evidence="7 13" id="KW-1005">Bacterial flagellum biogenesis</keyword>
<keyword evidence="11 13" id="KW-1006">Bacterial flagellum protein export</keyword>
<evidence type="ECO:0000256" key="12">
    <source>
        <dbReference type="ARBA" id="ARBA00025078"/>
    </source>
</evidence>
<dbReference type="GO" id="GO:0009306">
    <property type="term" value="P:protein secretion"/>
    <property type="evidence" value="ECO:0007669"/>
    <property type="project" value="InterPro"/>
</dbReference>
<dbReference type="NCBIfam" id="TIGR00328">
    <property type="entry name" value="flhB"/>
    <property type="match status" value="1"/>
</dbReference>
<reference evidence="16 17" key="1">
    <citation type="submission" date="2016-03" db="EMBL/GenBank/DDBJ databases">
        <authorList>
            <person name="Heylen K."/>
            <person name="De Vos P."/>
            <person name="Vekeman B."/>
        </authorList>
    </citation>
    <scope>NUCLEOTIDE SEQUENCE [LARGE SCALE GENOMIC DNA]</scope>
    <source>
        <strain evidence="16 17">R-49807</strain>
    </source>
</reference>
<keyword evidence="5 13" id="KW-1003">Cell membrane</keyword>
<organism evidence="15 18">
    <name type="scientific">Methylomonas koyamae</name>
    <dbReference type="NCBI Taxonomy" id="702114"/>
    <lineage>
        <taxon>Bacteria</taxon>
        <taxon>Pseudomonadati</taxon>
        <taxon>Pseudomonadota</taxon>
        <taxon>Gammaproteobacteria</taxon>
        <taxon>Methylococcales</taxon>
        <taxon>Methylococcaceae</taxon>
        <taxon>Methylomonas</taxon>
    </lineage>
</organism>
<dbReference type="EMBL" id="LUUJ01000118">
    <property type="protein sequence ID" value="OAI11701.1"/>
    <property type="molecule type" value="Genomic_DNA"/>
</dbReference>
<evidence type="ECO:0000256" key="8">
    <source>
        <dbReference type="ARBA" id="ARBA00022927"/>
    </source>
</evidence>
<feature type="transmembrane region" description="Helical" evidence="13">
    <location>
        <begin position="33"/>
        <end position="54"/>
    </location>
</feature>
<evidence type="ECO:0000256" key="13">
    <source>
        <dbReference type="RuleBase" id="RU364091"/>
    </source>
</evidence>
<evidence type="ECO:0000256" key="10">
    <source>
        <dbReference type="ARBA" id="ARBA00023136"/>
    </source>
</evidence>
<feature type="compositionally biased region" description="Basic and acidic residues" evidence="14">
    <location>
        <begin position="226"/>
        <end position="242"/>
    </location>
</feature>
<proteinExistence type="inferred from homology"/>
<dbReference type="PRINTS" id="PR00950">
    <property type="entry name" value="TYPE3IMSPROT"/>
</dbReference>
<dbReference type="GO" id="GO:0044780">
    <property type="term" value="P:bacterial-type flagellum assembly"/>
    <property type="evidence" value="ECO:0007669"/>
    <property type="project" value="InterPro"/>
</dbReference>
<keyword evidence="9 13" id="KW-1133">Transmembrane helix</keyword>
<dbReference type="InterPro" id="IPR006135">
    <property type="entry name" value="T3SS_substrate_exporter"/>
</dbReference>
<dbReference type="Gene3D" id="3.40.1690.10">
    <property type="entry name" value="secretion proteins EscU"/>
    <property type="match status" value="1"/>
</dbReference>
<feature type="compositionally biased region" description="Basic and acidic residues" evidence="14">
    <location>
        <begin position="1"/>
        <end position="23"/>
    </location>
</feature>
<evidence type="ECO:0000313" key="15">
    <source>
        <dbReference type="EMBL" id="OAI11701.1"/>
    </source>
</evidence>
<feature type="region of interest" description="Disordered" evidence="14">
    <location>
        <begin position="226"/>
        <end position="245"/>
    </location>
</feature>
<gene>
    <name evidence="13" type="primary">flhB</name>
    <name evidence="16" type="ORF">A1356_07725</name>
    <name evidence="15" type="ORF">A1507_19960</name>
</gene>
<keyword evidence="6 13" id="KW-0812">Transmembrane</keyword>
<evidence type="ECO:0000256" key="6">
    <source>
        <dbReference type="ARBA" id="ARBA00022692"/>
    </source>
</evidence>
<comment type="function">
    <text evidence="12 13">Required for formation of the rod structure in the basal body of the flagellar apparatus. Together with FliI and FliH, may constitute the export apparatus of flagellin.</text>
</comment>
<dbReference type="Pfam" id="PF01312">
    <property type="entry name" value="Bac_export_2"/>
    <property type="match status" value="1"/>
</dbReference>
<evidence type="ECO:0000256" key="9">
    <source>
        <dbReference type="ARBA" id="ARBA00022989"/>
    </source>
</evidence>
<evidence type="ECO:0000256" key="14">
    <source>
        <dbReference type="SAM" id="MobiDB-lite"/>
    </source>
</evidence>
<evidence type="ECO:0000313" key="16">
    <source>
        <dbReference type="EMBL" id="OAI28045.1"/>
    </source>
</evidence>
<keyword evidence="4 13" id="KW-0813">Transport</keyword>
<evidence type="ECO:0000256" key="2">
    <source>
        <dbReference type="ARBA" id="ARBA00010690"/>
    </source>
</evidence>
<comment type="subcellular location">
    <subcellularLocation>
        <location evidence="1">Cell membrane</location>
        <topology evidence="1">Multi-pass membrane protein</topology>
    </subcellularLocation>
</comment>